<organism evidence="2 3">
    <name type="scientific">Aedes aegypti</name>
    <name type="common">Yellowfever mosquito</name>
    <name type="synonym">Culex aegypti</name>
    <dbReference type="NCBI Taxonomy" id="7159"/>
    <lineage>
        <taxon>Eukaryota</taxon>
        <taxon>Metazoa</taxon>
        <taxon>Ecdysozoa</taxon>
        <taxon>Arthropoda</taxon>
        <taxon>Hexapoda</taxon>
        <taxon>Insecta</taxon>
        <taxon>Pterygota</taxon>
        <taxon>Neoptera</taxon>
        <taxon>Endopterygota</taxon>
        <taxon>Diptera</taxon>
        <taxon>Nematocera</taxon>
        <taxon>Culicoidea</taxon>
        <taxon>Culicidae</taxon>
        <taxon>Culicinae</taxon>
        <taxon>Aedini</taxon>
        <taxon>Aedes</taxon>
        <taxon>Stegomyia</taxon>
    </lineage>
</organism>
<feature type="compositionally biased region" description="Polar residues" evidence="1">
    <location>
        <begin position="229"/>
        <end position="240"/>
    </location>
</feature>
<protein>
    <submittedName>
        <fullName evidence="2">Uncharacterized protein</fullName>
    </submittedName>
</protein>
<gene>
    <name evidence="2" type="primary">5578392</name>
</gene>
<feature type="region of interest" description="Disordered" evidence="1">
    <location>
        <begin position="158"/>
        <end position="191"/>
    </location>
</feature>
<dbReference type="AlphaFoldDB" id="A0A6I8TQK8"/>
<dbReference type="Proteomes" id="UP000008820">
    <property type="component" value="Chromosome 1"/>
</dbReference>
<feature type="compositionally biased region" description="Polar residues" evidence="1">
    <location>
        <begin position="203"/>
        <end position="214"/>
    </location>
</feature>
<sequence length="285" mass="29249">MDRITNHRVERSKVRVSFFQSSKPQSISPPESLLFGAGSYNLIHFGGPGSGGGGGGGGGGYDNNNSLLDASYITSAALNQQYDSLLGGHHHHIQHLTAAQIQQQFPSYNPDDPEAAAAAMAAVMAYDRQMSTESGWDNPFRPGGDLSREADEIVNLIKGGKPITPTGDQNLLNGSAPKDSSHPAENGGSTVVDGVATKLDAAQLQSQPNGTKSPQKGGAGGGGDASPHKNGSTGPAQGTPSQGGAAPQTTTTTPVSNQVIAGPQSATHVVIDEKKKKKCACCVIQ</sequence>
<proteinExistence type="predicted"/>
<evidence type="ECO:0000313" key="2">
    <source>
        <dbReference type="EnsemblMetazoa" id="AAEL013684-PB"/>
    </source>
</evidence>
<keyword evidence="3" id="KW-1185">Reference proteome</keyword>
<accession>A0A6I8TQK8</accession>
<evidence type="ECO:0000256" key="1">
    <source>
        <dbReference type="SAM" id="MobiDB-lite"/>
    </source>
</evidence>
<dbReference type="OrthoDB" id="6618101at2759"/>
<reference evidence="2" key="2">
    <citation type="submission" date="2020-05" db="UniProtKB">
        <authorList>
            <consortium name="EnsemblMetazoa"/>
        </authorList>
    </citation>
    <scope>IDENTIFICATION</scope>
    <source>
        <strain evidence="2">LVP_AGWG</strain>
    </source>
</reference>
<reference evidence="2 3" key="1">
    <citation type="submission" date="2017-06" db="EMBL/GenBank/DDBJ databases">
        <title>Aedes aegypti genome working group (AGWG) sequencing and assembly.</title>
        <authorList>
            <consortium name="Aedes aegypti Genome Working Group (AGWG)"/>
            <person name="Matthews B.J."/>
        </authorList>
    </citation>
    <scope>NUCLEOTIDE SEQUENCE [LARGE SCALE GENOMIC DNA]</scope>
    <source>
        <strain evidence="2 3">LVP_AGWG</strain>
    </source>
</reference>
<evidence type="ECO:0000313" key="3">
    <source>
        <dbReference type="Proteomes" id="UP000008820"/>
    </source>
</evidence>
<name>A0A6I8TQK8_AEDAE</name>
<feature type="region of interest" description="Disordered" evidence="1">
    <location>
        <begin position="203"/>
        <end position="260"/>
    </location>
</feature>
<dbReference type="InParanoid" id="A0A6I8TQK8"/>
<dbReference type="EnsemblMetazoa" id="AAEL013684-RB">
    <property type="protein sequence ID" value="AAEL013684-PB"/>
    <property type="gene ID" value="AAEL013684"/>
</dbReference>
<feature type="compositionally biased region" description="Low complexity" evidence="1">
    <location>
        <begin position="242"/>
        <end position="254"/>
    </location>
</feature>